<evidence type="ECO:0000313" key="6">
    <source>
        <dbReference type="EMBL" id="GAT62463.1"/>
    </source>
</evidence>
<dbReference type="GO" id="GO:0015689">
    <property type="term" value="P:molybdate ion transport"/>
    <property type="evidence" value="ECO:0007669"/>
    <property type="project" value="InterPro"/>
</dbReference>
<dbReference type="STRING" id="681398.PJIAN_222"/>
<keyword evidence="2 4" id="KW-0479">Metal-binding</keyword>
<dbReference type="InterPro" id="IPR050682">
    <property type="entry name" value="ModA/WtpA"/>
</dbReference>
<dbReference type="GO" id="GO:0030973">
    <property type="term" value="F:molybdate ion binding"/>
    <property type="evidence" value="ECO:0007669"/>
    <property type="project" value="InterPro"/>
</dbReference>
<dbReference type="EMBL" id="BDCR01000002">
    <property type="protein sequence ID" value="GAT62463.1"/>
    <property type="molecule type" value="Genomic_DNA"/>
</dbReference>
<dbReference type="NCBIfam" id="TIGR01256">
    <property type="entry name" value="modA"/>
    <property type="match status" value="1"/>
</dbReference>
<reference evidence="7" key="2">
    <citation type="journal article" date="2017" name="Genome Announc.">
        <title>Draft genome sequence of Paludibacter jiangxiensis NM7(T), a propionate-producing fermentative bacterium.</title>
        <authorList>
            <person name="Qiu Y.-L."/>
            <person name="Tourlousse D.M."/>
            <person name="Matsuura N."/>
            <person name="Ohashi A."/>
            <person name="Sekiguchi Y."/>
        </authorList>
    </citation>
    <scope>NUCLEOTIDE SEQUENCE [LARGE SCALE GENOMIC DNA]</scope>
    <source>
        <strain evidence="7">NM7</strain>
    </source>
</reference>
<dbReference type="InterPro" id="IPR005950">
    <property type="entry name" value="ModA"/>
</dbReference>
<protein>
    <submittedName>
        <fullName evidence="6">Molybdate transport system substrate-binding protein</fullName>
    </submittedName>
</protein>
<keyword evidence="3 5" id="KW-0732">Signal</keyword>
<reference evidence="7" key="1">
    <citation type="submission" date="2016-04" db="EMBL/GenBank/DDBJ databases">
        <title>Draft genome sequence of Paludibacter jiangxiensis strain NM7.</title>
        <authorList>
            <person name="Qiu Y."/>
            <person name="Matsuura N."/>
            <person name="Ohashi A."/>
            <person name="Tourlousse M.D."/>
            <person name="Sekiguchi Y."/>
        </authorList>
    </citation>
    <scope>NUCLEOTIDE SEQUENCE [LARGE SCALE GENOMIC DNA]</scope>
    <source>
        <strain evidence="7">NM7</strain>
    </source>
</reference>
<keyword evidence="7" id="KW-1185">Reference proteome</keyword>
<organism evidence="6 7">
    <name type="scientific">Paludibacter jiangxiensis</name>
    <dbReference type="NCBI Taxonomy" id="681398"/>
    <lineage>
        <taxon>Bacteria</taxon>
        <taxon>Pseudomonadati</taxon>
        <taxon>Bacteroidota</taxon>
        <taxon>Bacteroidia</taxon>
        <taxon>Bacteroidales</taxon>
        <taxon>Paludibacteraceae</taxon>
        <taxon>Paludibacter</taxon>
    </lineage>
</organism>
<evidence type="ECO:0000313" key="7">
    <source>
        <dbReference type="Proteomes" id="UP000076586"/>
    </source>
</evidence>
<dbReference type="Proteomes" id="UP000076586">
    <property type="component" value="Unassembled WGS sequence"/>
</dbReference>
<feature type="binding site" evidence="4">
    <location>
        <position position="165"/>
    </location>
    <ligand>
        <name>molybdate</name>
        <dbReference type="ChEBI" id="CHEBI:36264"/>
    </ligand>
</feature>
<evidence type="ECO:0000256" key="4">
    <source>
        <dbReference type="PIRSR" id="PIRSR004846-1"/>
    </source>
</evidence>
<dbReference type="PANTHER" id="PTHR30632:SF14">
    <property type="entry name" value="TUNGSTATE_MOLYBDATE_CHROMATE-BINDING PROTEIN MODA"/>
    <property type="match status" value="1"/>
</dbReference>
<feature type="binding site" evidence="4">
    <location>
        <position position="59"/>
    </location>
    <ligand>
        <name>molybdate</name>
        <dbReference type="ChEBI" id="CHEBI:36264"/>
    </ligand>
</feature>
<comment type="caution">
    <text evidence="6">The sequence shown here is derived from an EMBL/GenBank/DDBJ whole genome shotgun (WGS) entry which is preliminary data.</text>
</comment>
<dbReference type="SUPFAM" id="SSF53850">
    <property type="entry name" value="Periplasmic binding protein-like II"/>
    <property type="match status" value="1"/>
</dbReference>
<evidence type="ECO:0000256" key="1">
    <source>
        <dbReference type="ARBA" id="ARBA00009175"/>
    </source>
</evidence>
<proteinExistence type="inferred from homology"/>
<evidence type="ECO:0000256" key="2">
    <source>
        <dbReference type="ARBA" id="ARBA00022723"/>
    </source>
</evidence>
<dbReference type="OrthoDB" id="9785015at2"/>
<dbReference type="InterPro" id="IPR044084">
    <property type="entry name" value="AvModA-like_subst-bd"/>
</dbReference>
<evidence type="ECO:0000256" key="3">
    <source>
        <dbReference type="ARBA" id="ARBA00022729"/>
    </source>
</evidence>
<gene>
    <name evidence="6" type="ORF">PJIAN_222</name>
</gene>
<dbReference type="Pfam" id="PF13531">
    <property type="entry name" value="SBP_bac_11"/>
    <property type="match status" value="1"/>
</dbReference>
<evidence type="ECO:0000256" key="5">
    <source>
        <dbReference type="SAM" id="SignalP"/>
    </source>
</evidence>
<dbReference type="AlphaFoldDB" id="A0A170ZAB0"/>
<dbReference type="Gene3D" id="3.40.190.10">
    <property type="entry name" value="Periplasmic binding protein-like II"/>
    <property type="match status" value="2"/>
</dbReference>
<dbReference type="PANTHER" id="PTHR30632">
    <property type="entry name" value="MOLYBDATE-BINDING PERIPLASMIC PROTEIN"/>
    <property type="match status" value="1"/>
</dbReference>
<comment type="similarity">
    <text evidence="1">Belongs to the bacterial solute-binding protein ModA family.</text>
</comment>
<keyword evidence="4" id="KW-0500">Molybdenum</keyword>
<feature type="signal peptide" evidence="5">
    <location>
        <begin position="1"/>
        <end position="21"/>
    </location>
</feature>
<dbReference type="CDD" id="cd13539">
    <property type="entry name" value="PBP2_AvModA"/>
    <property type="match status" value="1"/>
</dbReference>
<name>A0A170ZAB0_9BACT</name>
<sequence length="251" mass="27247">MKKTSIIILTLFVSFTCVIHAQKVRVAAAANLRYVLEEIKKQYEKEHPKTKVDITFGASGTLTQQILNGAAFDFFMAADMDFPNALKSKGATVGPVVTYIFGKVAMWSKEVNLSKGLNAVLLPEVKKVAIANPATAPYGENAVNTLKKHGLYDKIAGKIVVGENISQAAQFAFTGNAEIGFIALSLALAPDMKGKGFCYELPADVCPPIAQGCVLVKGWERNGEASRFMKYVLSPKCDAIWKSYGYGLVKR</sequence>
<dbReference type="RefSeq" id="WP_068702811.1">
    <property type="nucleotide sequence ID" value="NZ_BDCR01000002.1"/>
</dbReference>
<dbReference type="GO" id="GO:0046872">
    <property type="term" value="F:metal ion binding"/>
    <property type="evidence" value="ECO:0007669"/>
    <property type="project" value="UniProtKB-KW"/>
</dbReference>
<dbReference type="PIRSF" id="PIRSF004846">
    <property type="entry name" value="ModA"/>
    <property type="match status" value="1"/>
</dbReference>
<accession>A0A170ZAB0</accession>
<feature type="chain" id="PRO_5007905024" evidence="5">
    <location>
        <begin position="22"/>
        <end position="251"/>
    </location>
</feature>